<dbReference type="OrthoDB" id="25220at2"/>
<evidence type="ECO:0000313" key="4">
    <source>
        <dbReference type="Proteomes" id="UP000266340"/>
    </source>
</evidence>
<accession>A0A398CGD1</accession>
<feature type="domain" description="DNA primase/polymerase bifunctional N-terminal" evidence="2">
    <location>
        <begin position="11"/>
        <end position="189"/>
    </location>
</feature>
<evidence type="ECO:0000256" key="1">
    <source>
        <dbReference type="SAM" id="MobiDB-lite"/>
    </source>
</evidence>
<gene>
    <name evidence="3" type="ORF">D3H35_24490</name>
</gene>
<dbReference type="AlphaFoldDB" id="A0A398CGD1"/>
<dbReference type="EMBL" id="QXJM01000040">
    <property type="protein sequence ID" value="RIE01515.1"/>
    <property type="molecule type" value="Genomic_DNA"/>
</dbReference>
<sequence>MTPYKTIHQAAQRYAELGLRVIPLCSYNHHGMSEKHRHDCTKSGKAPLIGNWTARASNDPKIVAEWFDKYMAANVGVLTGVRGGIVAIDVDGDYGREQLEIISGGKIPATWEFTTPGGGHRYLFLAPEGVPLRKYSDSLPGAVHQELNFLIDGQQTVMPPSRHKNGGTYLWVDGHSPDEIELAAAPDWMVQKMSLALALDVLFDDSDTSSNNGSGQSIKQQLDNKPTQSKTSAGRTSNSPSSNRNEKDEILRNQCAKVSEAWELQNGDGCDWHKWFHTASLLVKAGSVEDALAFSEASSKKHNENSRTEIENMTKKDFGPTRCTTLGCDADQIKRCFGKLRKNEKNEITNSPVAFLKAEKSSNTGDIAELVKTFTRYRVQHGAIGQVDVNKSGDEVFKPFANFVAVPEEEVCLDDGATQERCFVVTGVLLDDDTMLPPLRVDHQDFHDPTKWVIRWGLRPTIFPGNYNKDRVRHTVQLLSHRVKNTVVYTHLGFRNIDGEWKYLHAGGCSDDNNVQVEVDSRLSRYILPSEEPDPIAAVERCFDLLEVANERVTHPLIATMFLAPLCEILRKIEIEPAFVVWLYGQTGAMKSTISALFLCLFGRFTAKSPPASYRDTANSLERRAFACKDSVLWIDDFHPTQNPLEARKMEQTAQSHIRAYGDRVARGRMRADATLRQDFAPKGLALDTGEQLPYGHSSNARLLGLELLPKDVNKEKLTKAQLHAPHLAEAMLGYTRWLGRQMTNNDLSRQLKETFAAKRSEAESSSSHGRIAETIAWLFLGLQSFLNYAVYIGAVTEDERKYRLVNGWRILLSLADSQSESVRESMPTTQFMDTVSELLQNRTIYVRSLNSPYESEKDFPGKHVGWHDKDYYYFLPTVLYNEVSSFLANQHEHIPLKMAALWKQLEVEGALSTETYMENGVEKVKRIRRKTVRGVRVPVLWIKKESVAVPDETEARKRDKRTRAVTQKSEPGNLFDET</sequence>
<evidence type="ECO:0000313" key="3">
    <source>
        <dbReference type="EMBL" id="RIE01515.1"/>
    </source>
</evidence>
<dbReference type="Proteomes" id="UP000266340">
    <property type="component" value="Unassembled WGS sequence"/>
</dbReference>
<dbReference type="Pfam" id="PF09250">
    <property type="entry name" value="Prim-Pol"/>
    <property type="match status" value="1"/>
</dbReference>
<dbReference type="InterPro" id="IPR015330">
    <property type="entry name" value="DNA_primase/pol_bifunc_N"/>
</dbReference>
<dbReference type="CDD" id="cd04859">
    <property type="entry name" value="Prim_Pol"/>
    <property type="match status" value="1"/>
</dbReference>
<name>A0A398CGD1_9BACL</name>
<protein>
    <recommendedName>
        <fullName evidence="2">DNA primase/polymerase bifunctional N-terminal domain-containing protein</fullName>
    </recommendedName>
</protein>
<feature type="compositionally biased region" description="Low complexity" evidence="1">
    <location>
        <begin position="208"/>
        <end position="217"/>
    </location>
</feature>
<evidence type="ECO:0000259" key="2">
    <source>
        <dbReference type="SMART" id="SM00943"/>
    </source>
</evidence>
<keyword evidence="4" id="KW-1185">Reference proteome</keyword>
<feature type="region of interest" description="Disordered" evidence="1">
    <location>
        <begin position="208"/>
        <end position="249"/>
    </location>
</feature>
<dbReference type="RefSeq" id="WP_119151768.1">
    <property type="nucleotide sequence ID" value="NZ_JBHSOV010000040.1"/>
</dbReference>
<feature type="region of interest" description="Disordered" evidence="1">
    <location>
        <begin position="952"/>
        <end position="979"/>
    </location>
</feature>
<comment type="caution">
    <text evidence="3">The sequence shown here is derived from an EMBL/GenBank/DDBJ whole genome shotgun (WGS) entry which is preliminary data.</text>
</comment>
<reference evidence="3 4" key="1">
    <citation type="submission" date="2018-09" db="EMBL/GenBank/DDBJ databases">
        <title>Cohnella cavernae sp. nov., isolated from a karst cave.</title>
        <authorList>
            <person name="Zhu H."/>
        </authorList>
    </citation>
    <scope>NUCLEOTIDE SEQUENCE [LARGE SCALE GENOMIC DNA]</scope>
    <source>
        <strain evidence="3 4">K2E09-144</strain>
    </source>
</reference>
<dbReference type="SMART" id="SM00943">
    <property type="entry name" value="Prim-Pol"/>
    <property type="match status" value="1"/>
</dbReference>
<dbReference type="SUPFAM" id="SSF56747">
    <property type="entry name" value="Prim-pol domain"/>
    <property type="match status" value="1"/>
</dbReference>
<proteinExistence type="predicted"/>
<organism evidence="3 4">
    <name type="scientific">Cohnella faecalis</name>
    <dbReference type="NCBI Taxonomy" id="2315694"/>
    <lineage>
        <taxon>Bacteria</taxon>
        <taxon>Bacillati</taxon>
        <taxon>Bacillota</taxon>
        <taxon>Bacilli</taxon>
        <taxon>Bacillales</taxon>
        <taxon>Paenibacillaceae</taxon>
        <taxon>Cohnella</taxon>
    </lineage>
</organism>
<feature type="compositionally biased region" description="Polar residues" evidence="1">
    <location>
        <begin position="218"/>
        <end position="243"/>
    </location>
</feature>